<keyword evidence="2" id="KW-1185">Reference proteome</keyword>
<dbReference type="Proteomes" id="UP000053593">
    <property type="component" value="Unassembled WGS sequence"/>
</dbReference>
<evidence type="ECO:0000313" key="1">
    <source>
        <dbReference type="EMBL" id="KIK51715.1"/>
    </source>
</evidence>
<sequence>MGLQNVPYYCDHPEKLQLAWDRLRALEGKRKAVVSSNAFQKSQLLQQERVHLGEPSCKQVVPALSCKGKEVICDPVDVDVEMEALEELDAMNLDYPEEVLPPPVPVLTPPTPIWKAIDNQSYREVSGLKTWFFKPLIKRVPSDNSSSTWDKMIQTAIECVVLRISALVSGPGKMMLEQDLWALVDGILQGAFDNLREQLNHSSSQPPAPFSKASFIQFFESLSIINMSSANIIDSQQDELH</sequence>
<gene>
    <name evidence="1" type="ORF">GYMLUDRAFT_251847</name>
</gene>
<dbReference type="AlphaFoldDB" id="A0A0D0AN99"/>
<reference evidence="1 2" key="1">
    <citation type="submission" date="2014-04" db="EMBL/GenBank/DDBJ databases">
        <title>Evolutionary Origins and Diversification of the Mycorrhizal Mutualists.</title>
        <authorList>
            <consortium name="DOE Joint Genome Institute"/>
            <consortium name="Mycorrhizal Genomics Consortium"/>
            <person name="Kohler A."/>
            <person name="Kuo A."/>
            <person name="Nagy L.G."/>
            <person name="Floudas D."/>
            <person name="Copeland A."/>
            <person name="Barry K.W."/>
            <person name="Cichocki N."/>
            <person name="Veneault-Fourrey C."/>
            <person name="LaButti K."/>
            <person name="Lindquist E.A."/>
            <person name="Lipzen A."/>
            <person name="Lundell T."/>
            <person name="Morin E."/>
            <person name="Murat C."/>
            <person name="Riley R."/>
            <person name="Ohm R."/>
            <person name="Sun H."/>
            <person name="Tunlid A."/>
            <person name="Henrissat B."/>
            <person name="Grigoriev I.V."/>
            <person name="Hibbett D.S."/>
            <person name="Martin F."/>
        </authorList>
    </citation>
    <scope>NUCLEOTIDE SEQUENCE [LARGE SCALE GENOMIC DNA]</scope>
    <source>
        <strain evidence="1 2">FD-317 M1</strain>
    </source>
</reference>
<dbReference type="HOGENOM" id="CLU_1194996_0_0_1"/>
<accession>A0A0D0AN99</accession>
<proteinExistence type="predicted"/>
<name>A0A0D0AN99_9AGAR</name>
<protein>
    <submittedName>
        <fullName evidence="1">Uncharacterized protein</fullName>
    </submittedName>
</protein>
<evidence type="ECO:0000313" key="2">
    <source>
        <dbReference type="Proteomes" id="UP000053593"/>
    </source>
</evidence>
<dbReference type="EMBL" id="KN834857">
    <property type="protein sequence ID" value="KIK51715.1"/>
    <property type="molecule type" value="Genomic_DNA"/>
</dbReference>
<organism evidence="1 2">
    <name type="scientific">Collybiopsis luxurians FD-317 M1</name>
    <dbReference type="NCBI Taxonomy" id="944289"/>
    <lineage>
        <taxon>Eukaryota</taxon>
        <taxon>Fungi</taxon>
        <taxon>Dikarya</taxon>
        <taxon>Basidiomycota</taxon>
        <taxon>Agaricomycotina</taxon>
        <taxon>Agaricomycetes</taxon>
        <taxon>Agaricomycetidae</taxon>
        <taxon>Agaricales</taxon>
        <taxon>Marasmiineae</taxon>
        <taxon>Omphalotaceae</taxon>
        <taxon>Collybiopsis</taxon>
        <taxon>Collybiopsis luxurians</taxon>
    </lineage>
</organism>